<accession>I0ELK8</accession>
<evidence type="ECO:0000313" key="3">
    <source>
        <dbReference type="Proteomes" id="UP000005010"/>
    </source>
</evidence>
<organism evidence="2 3">
    <name type="scientific">Helicobacter cetorum (strain ATCC BAA-429 / MIT 00-7128)</name>
    <dbReference type="NCBI Taxonomy" id="182217"/>
    <lineage>
        <taxon>Bacteria</taxon>
        <taxon>Pseudomonadati</taxon>
        <taxon>Campylobacterota</taxon>
        <taxon>Epsilonproteobacteria</taxon>
        <taxon>Campylobacterales</taxon>
        <taxon>Helicobacteraceae</taxon>
        <taxon>Helicobacter</taxon>
    </lineage>
</organism>
<gene>
    <name evidence="2" type="ordered locus">HCW_02730</name>
</gene>
<dbReference type="RefSeq" id="WP_014660699.1">
    <property type="nucleotide sequence ID" value="NC_017737.1"/>
</dbReference>
<evidence type="ECO:0000313" key="2">
    <source>
        <dbReference type="EMBL" id="AFI03827.1"/>
    </source>
</evidence>
<dbReference type="PATRIC" id="fig|182217.3.peg.576"/>
<dbReference type="Proteomes" id="UP000005010">
    <property type="component" value="Chromosome"/>
</dbReference>
<sequence>MESGRAKKNTPKQRKKFTLAESVILRLELRAEREKISKSKLLQKAILYGVNEFSKSNLLGQKILNEYQETLNNLEKLEKKKKERKNNDDHKRKENKK</sequence>
<proteinExistence type="predicted"/>
<dbReference type="EMBL" id="CP003479">
    <property type="protein sequence ID" value="AFI03827.1"/>
    <property type="molecule type" value="Genomic_DNA"/>
</dbReference>
<dbReference type="STRING" id="182217.HCW_02730"/>
<keyword evidence="3" id="KW-1185">Reference proteome</keyword>
<dbReference type="KEGG" id="hce:HCW_02730"/>
<feature type="region of interest" description="Disordered" evidence="1">
    <location>
        <begin position="76"/>
        <end position="97"/>
    </location>
</feature>
<evidence type="ECO:0000256" key="1">
    <source>
        <dbReference type="SAM" id="MobiDB-lite"/>
    </source>
</evidence>
<dbReference type="HOGENOM" id="CLU_2342875_0_0_7"/>
<reference evidence="3" key="1">
    <citation type="submission" date="2012-04" db="EMBL/GenBank/DDBJ databases">
        <title>Complete genome sequence of Helicobacter cetorum strain MIT 00-7128.</title>
        <authorList>
            <person name="Kersulyte D."/>
            <person name="Berg D.E."/>
        </authorList>
    </citation>
    <scope>NUCLEOTIDE SEQUENCE [LARGE SCALE GENOMIC DNA]</scope>
    <source>
        <strain evidence="3">MIT 00-7128</strain>
    </source>
</reference>
<name>I0ELK8_HELC0</name>
<dbReference type="AlphaFoldDB" id="I0ELK8"/>
<protein>
    <submittedName>
        <fullName evidence="2">Uncharacterized protein</fullName>
    </submittedName>
</protein>